<comment type="caution">
    <text evidence="1">The sequence shown here is derived from an EMBL/GenBank/DDBJ whole genome shotgun (WGS) entry which is preliminary data.</text>
</comment>
<proteinExistence type="predicted"/>
<sequence length="88" mass="9874">MNMCSNKSLHLDPHASCLVSGAIVTVSPYYDNTASAVRPISMETTSSTRSDSGLQLKIWQQREGQHFTATIPIFELFCIHVKLYNNRD</sequence>
<accession>A0ABR3N1H4</accession>
<keyword evidence="2" id="KW-1185">Reference proteome</keyword>
<name>A0ABR3N1H4_9TELE</name>
<evidence type="ECO:0000313" key="2">
    <source>
        <dbReference type="Proteomes" id="UP001558613"/>
    </source>
</evidence>
<organism evidence="1 2">
    <name type="scientific">Cirrhinus molitorella</name>
    <name type="common">mud carp</name>
    <dbReference type="NCBI Taxonomy" id="172907"/>
    <lineage>
        <taxon>Eukaryota</taxon>
        <taxon>Metazoa</taxon>
        <taxon>Chordata</taxon>
        <taxon>Craniata</taxon>
        <taxon>Vertebrata</taxon>
        <taxon>Euteleostomi</taxon>
        <taxon>Actinopterygii</taxon>
        <taxon>Neopterygii</taxon>
        <taxon>Teleostei</taxon>
        <taxon>Ostariophysi</taxon>
        <taxon>Cypriniformes</taxon>
        <taxon>Cyprinidae</taxon>
        <taxon>Labeoninae</taxon>
        <taxon>Labeonini</taxon>
        <taxon>Cirrhinus</taxon>
    </lineage>
</organism>
<evidence type="ECO:0000313" key="1">
    <source>
        <dbReference type="EMBL" id="KAL1270731.1"/>
    </source>
</evidence>
<reference evidence="1 2" key="1">
    <citation type="submission" date="2023-09" db="EMBL/GenBank/DDBJ databases">
        <authorList>
            <person name="Wang M."/>
        </authorList>
    </citation>
    <scope>NUCLEOTIDE SEQUENCE [LARGE SCALE GENOMIC DNA]</scope>
    <source>
        <strain evidence="1">GT-2023</strain>
        <tissue evidence="1">Liver</tissue>
    </source>
</reference>
<dbReference type="EMBL" id="JAYMGO010000007">
    <property type="protein sequence ID" value="KAL1270731.1"/>
    <property type="molecule type" value="Genomic_DNA"/>
</dbReference>
<gene>
    <name evidence="1" type="ORF">QQF64_029747</name>
</gene>
<dbReference type="Proteomes" id="UP001558613">
    <property type="component" value="Unassembled WGS sequence"/>
</dbReference>
<protein>
    <submittedName>
        <fullName evidence="1">Uncharacterized protein</fullName>
    </submittedName>
</protein>